<dbReference type="CDD" id="cd00093">
    <property type="entry name" value="HTH_XRE"/>
    <property type="match status" value="1"/>
</dbReference>
<feature type="domain" description="HTH cro/C1-type" evidence="6">
    <location>
        <begin position="10"/>
        <end position="64"/>
    </location>
</feature>
<dbReference type="AlphaFoldDB" id="A0A1L7CDH8"/>
<dbReference type="InterPro" id="IPR050807">
    <property type="entry name" value="TransReg_Diox_bact_type"/>
</dbReference>
<dbReference type="Pfam" id="PF09856">
    <property type="entry name" value="ScfRs"/>
    <property type="match status" value="1"/>
</dbReference>
<dbReference type="GO" id="GO:0003677">
    <property type="term" value="F:DNA binding"/>
    <property type="evidence" value="ECO:0007669"/>
    <property type="project" value="UniProtKB-KW"/>
</dbReference>
<evidence type="ECO:0000256" key="2">
    <source>
        <dbReference type="ARBA" id="ARBA00022491"/>
    </source>
</evidence>
<dbReference type="PROSITE" id="PS50943">
    <property type="entry name" value="HTH_CROC1"/>
    <property type="match status" value="1"/>
</dbReference>
<evidence type="ECO:0000313" key="8">
    <source>
        <dbReference type="Proteomes" id="UP000185478"/>
    </source>
</evidence>
<dbReference type="Proteomes" id="UP000185478">
    <property type="component" value="Chromosome"/>
</dbReference>
<dbReference type="PANTHER" id="PTHR46797:SF23">
    <property type="entry name" value="HTH-TYPE TRANSCRIPTIONAL REGULATOR SUTR"/>
    <property type="match status" value="1"/>
</dbReference>
<proteinExistence type="inferred from homology"/>
<dbReference type="GO" id="GO:0005829">
    <property type="term" value="C:cytosol"/>
    <property type="evidence" value="ECO:0007669"/>
    <property type="project" value="TreeGrafter"/>
</dbReference>
<organism evidence="7 8">
    <name type="scientific">Corynebacterium aquilae DSM 44791</name>
    <dbReference type="NCBI Taxonomy" id="1431546"/>
    <lineage>
        <taxon>Bacteria</taxon>
        <taxon>Bacillati</taxon>
        <taxon>Actinomycetota</taxon>
        <taxon>Actinomycetes</taxon>
        <taxon>Mycobacteriales</taxon>
        <taxon>Corynebacteriaceae</taxon>
        <taxon>Corynebacterium</taxon>
    </lineage>
</organism>
<dbReference type="RefSeq" id="WP_075724467.1">
    <property type="nucleotide sequence ID" value="NZ_CP009245.1"/>
</dbReference>
<accession>A0A1L7CDH8</accession>
<dbReference type="Pfam" id="PF01381">
    <property type="entry name" value="HTH_3"/>
    <property type="match status" value="1"/>
</dbReference>
<protein>
    <submittedName>
        <fullName evidence="7">Cro/Cl family transcriptional regulator</fullName>
    </submittedName>
</protein>
<keyword evidence="4" id="KW-0238">DNA-binding</keyword>
<dbReference type="KEGG" id="caqu:CAQU_01070"/>
<dbReference type="STRING" id="1431546.CAQU_01070"/>
<dbReference type="InterPro" id="IPR010359">
    <property type="entry name" value="IrrE_HExxH"/>
</dbReference>
<keyword evidence="8" id="KW-1185">Reference proteome</keyword>
<dbReference type="GO" id="GO:0003700">
    <property type="term" value="F:DNA-binding transcription factor activity"/>
    <property type="evidence" value="ECO:0007669"/>
    <property type="project" value="TreeGrafter"/>
</dbReference>
<dbReference type="SMART" id="SM00530">
    <property type="entry name" value="HTH_XRE"/>
    <property type="match status" value="1"/>
</dbReference>
<gene>
    <name evidence="7" type="ORF">CAQU_01070</name>
</gene>
<dbReference type="PANTHER" id="PTHR46797">
    <property type="entry name" value="HTH-TYPE TRANSCRIPTIONAL REGULATOR"/>
    <property type="match status" value="1"/>
</dbReference>
<dbReference type="Gene3D" id="1.10.260.40">
    <property type="entry name" value="lambda repressor-like DNA-binding domains"/>
    <property type="match status" value="1"/>
</dbReference>
<evidence type="ECO:0000256" key="3">
    <source>
        <dbReference type="ARBA" id="ARBA00023015"/>
    </source>
</evidence>
<evidence type="ECO:0000256" key="5">
    <source>
        <dbReference type="ARBA" id="ARBA00023163"/>
    </source>
</evidence>
<dbReference type="InterPro" id="IPR001387">
    <property type="entry name" value="Cro/C1-type_HTH"/>
</dbReference>
<evidence type="ECO:0000313" key="7">
    <source>
        <dbReference type="EMBL" id="APT83897.1"/>
    </source>
</evidence>
<dbReference type="OrthoDB" id="9810578at2"/>
<reference evidence="7 8" key="1">
    <citation type="submission" date="2014-08" db="EMBL/GenBank/DDBJ databases">
        <title>Complete genome sequence of Corynebacterium aquilae S-613T(T) (=DSM 44791(T)), isolated from the choana of a healthy golden eagle.</title>
        <authorList>
            <person name="Ruckert C."/>
            <person name="Albersmeier A."/>
            <person name="Winkler A."/>
            <person name="Kalinowski J."/>
        </authorList>
    </citation>
    <scope>NUCLEOTIDE SEQUENCE [LARGE SCALE GENOMIC DNA]</scope>
    <source>
        <strain evidence="7 8">S-613</strain>
    </source>
</reference>
<keyword evidence="5" id="KW-0804">Transcription</keyword>
<evidence type="ECO:0000256" key="4">
    <source>
        <dbReference type="ARBA" id="ARBA00023125"/>
    </source>
</evidence>
<dbReference type="InterPro" id="IPR026281">
    <property type="entry name" value="HTH_RamB"/>
</dbReference>
<dbReference type="InterPro" id="IPR010982">
    <property type="entry name" value="Lambda_DNA-bd_dom_sf"/>
</dbReference>
<keyword evidence="2" id="KW-0678">Repressor</keyword>
<dbReference type="FunFam" id="1.10.260.40:FF:000025">
    <property type="entry name" value="Cro/Cl family transcriptional regulator"/>
    <property type="match status" value="1"/>
</dbReference>
<dbReference type="InterPro" id="IPR018653">
    <property type="entry name" value="ScfR_C"/>
</dbReference>
<name>A0A1L7CDH8_9CORY</name>
<dbReference type="Pfam" id="PF06114">
    <property type="entry name" value="Peptidase_M78"/>
    <property type="match status" value="1"/>
</dbReference>
<keyword evidence="3" id="KW-0805">Transcription regulation</keyword>
<dbReference type="SUPFAM" id="SSF47413">
    <property type="entry name" value="lambda repressor-like DNA-binding domains"/>
    <property type="match status" value="1"/>
</dbReference>
<sequence>MGKTYVGSRLRQLRRERDLSQAQLANTLGLSASYVNQIEHDVRPLTVPVLHRITEAFGVDATFFSRDDDSRLLAEIQDVMGDKELCPTPVELQELSEMVYNHPKLARVMVDMHRRYHTVRDKLSLATDTRNAPNPGEKSTTANALSMPHEEVRDFFYARQNYIGDVDLLAEETAQQLAITPGDIRRTEDAIAQRLTEAHGVKLSFTQEVDDTLHRFNPDTLELSVATRLSPGQRAFRMAAELAFLEAGDLIDAAVDDGELTSPESITLARRGVASYYAAALMLPYEQFHQSSESSRYDIEYLCQLFGVGYETICHRLSTLQRPNMRGIPFTFVRVDRAGNMSKRQSATGFHFTHSGGTCPLWNVYETFTNPGSIMRQLAQMPDGRTYLWISRTVRHHRSRFGEPGKLFSIGLGCEARHAERTIYADGLDLLDFSNATPIGAGCRVCTRAHCAQRAFPPLNGQISVDAHSSTIAPY</sequence>
<dbReference type="EMBL" id="CP009245">
    <property type="protein sequence ID" value="APT83897.1"/>
    <property type="molecule type" value="Genomic_DNA"/>
</dbReference>
<evidence type="ECO:0000256" key="1">
    <source>
        <dbReference type="ARBA" id="ARBA00007227"/>
    </source>
</evidence>
<dbReference type="PIRSF" id="PIRSF019251">
    <property type="entry name" value="Rv0465c"/>
    <property type="match status" value="1"/>
</dbReference>
<evidence type="ECO:0000259" key="6">
    <source>
        <dbReference type="PROSITE" id="PS50943"/>
    </source>
</evidence>
<comment type="similarity">
    <text evidence="1">Belongs to the short-chain fatty acyl-CoA assimilation regulator (ScfR) family.</text>
</comment>
<dbReference type="NCBIfam" id="NF038139">
    <property type="entry name" value="Reg_Aceta_RamB"/>
    <property type="match status" value="1"/>
</dbReference>